<organism evidence="1 2">
    <name type="scientific">Salinimonas profundi</name>
    <dbReference type="NCBI Taxonomy" id="2729140"/>
    <lineage>
        <taxon>Bacteria</taxon>
        <taxon>Pseudomonadati</taxon>
        <taxon>Pseudomonadota</taxon>
        <taxon>Gammaproteobacteria</taxon>
        <taxon>Alteromonadales</taxon>
        <taxon>Alteromonadaceae</taxon>
        <taxon>Alteromonas/Salinimonas group</taxon>
        <taxon>Salinimonas</taxon>
    </lineage>
</organism>
<evidence type="ECO:0000313" key="2">
    <source>
        <dbReference type="Proteomes" id="UP000624419"/>
    </source>
</evidence>
<evidence type="ECO:0000313" key="1">
    <source>
        <dbReference type="EMBL" id="MBD3585039.1"/>
    </source>
</evidence>
<name>A0ABR8LM96_9ALTE</name>
<comment type="caution">
    <text evidence="1">The sequence shown here is derived from an EMBL/GenBank/DDBJ whole genome shotgun (WGS) entry which is preliminary data.</text>
</comment>
<dbReference type="InterPro" id="IPR010870">
    <property type="entry name" value="Porin_O/P"/>
</dbReference>
<dbReference type="Pfam" id="PF07396">
    <property type="entry name" value="Porin_O_P"/>
    <property type="match status" value="1"/>
</dbReference>
<gene>
    <name evidence="1" type="ORF">HHX48_04720</name>
</gene>
<dbReference type="Proteomes" id="UP000624419">
    <property type="component" value="Unassembled WGS sequence"/>
</dbReference>
<keyword evidence="2" id="KW-1185">Reference proteome</keyword>
<accession>A0ABR8LM96</accession>
<dbReference type="Gene3D" id="2.40.160.10">
    <property type="entry name" value="Porin"/>
    <property type="match status" value="1"/>
</dbReference>
<sequence>MFSSHAELVNTEWVKIPGKNQSGVLFGGDDKFASMQVNIRGQFRYSSKFPDVPREPDDFKGAEDDEYNVNRARLKAKGHVGKSWLTYSWEYELSDEYLLDYQFRFEKYDALKVKAGQWKLEYSRERSISSGGQQMLERSLINRVFTIDRHKAISVYGQLNKGTRADINYWAGIASGQGRGNGTSGPGRPLYFARVQWNPTGNGVAFVGSDISGHDDLALSVAYAWADYESLFSRFSSSGGGQLKRWPTVEGQINDVNQFTLDSALMYKGFSWQGEYHEKKVRASGQPTLELDGFYAQGGYFIHRSLSWWPKNVEVAARFAAYESQIDFNTHTNRERAIAVNWFLNGHNNKLTADITKYNLSSDEYSDYDDTRFRLQWDVTF</sequence>
<dbReference type="InterPro" id="IPR023614">
    <property type="entry name" value="Porin_dom_sf"/>
</dbReference>
<reference evidence="1 2" key="1">
    <citation type="submission" date="2020-04" db="EMBL/GenBank/DDBJ databases">
        <title>Salinimonas sp. HHU 13199.</title>
        <authorList>
            <person name="Cui X."/>
            <person name="Zhang D."/>
        </authorList>
    </citation>
    <scope>NUCLEOTIDE SEQUENCE [LARGE SCALE GENOMIC DNA]</scope>
    <source>
        <strain evidence="1 2">HHU 13199</strain>
    </source>
</reference>
<dbReference type="EMBL" id="JABBXD010000002">
    <property type="protein sequence ID" value="MBD3585039.1"/>
    <property type="molecule type" value="Genomic_DNA"/>
</dbReference>
<protein>
    <submittedName>
        <fullName evidence="1">Porin</fullName>
    </submittedName>
</protein>
<proteinExistence type="predicted"/>
<dbReference type="RefSeq" id="WP_191022735.1">
    <property type="nucleotide sequence ID" value="NZ_JABBXD010000002.1"/>
</dbReference>